<reference evidence="5 6" key="1">
    <citation type="journal article" date="2010" name="Nature">
        <title>The genome of a songbird.</title>
        <authorList>
            <person name="Warren W.C."/>
            <person name="Clayton D.F."/>
            <person name="Ellegren H."/>
            <person name="Arnold A.P."/>
            <person name="Hillier L.W."/>
            <person name="Kunstner A."/>
            <person name="Searle S."/>
            <person name="White S."/>
            <person name="Vilella A.J."/>
            <person name="Fairley S."/>
            <person name="Heger A."/>
            <person name="Kong L."/>
            <person name="Ponting C.P."/>
            <person name="Jarvis E.D."/>
            <person name="Mello C.V."/>
            <person name="Minx P."/>
            <person name="Lovell P."/>
            <person name="Velho T.A."/>
            <person name="Ferris M."/>
            <person name="Balakrishnan C.N."/>
            <person name="Sinha S."/>
            <person name="Blatti C."/>
            <person name="London S.E."/>
            <person name="Li Y."/>
            <person name="Lin Y.C."/>
            <person name="George J."/>
            <person name="Sweedler J."/>
            <person name="Southey B."/>
            <person name="Gunaratne P."/>
            <person name="Watson M."/>
            <person name="Nam K."/>
            <person name="Backstrom N."/>
            <person name="Smeds L."/>
            <person name="Nabholz B."/>
            <person name="Itoh Y."/>
            <person name="Whitney O."/>
            <person name="Pfenning A.R."/>
            <person name="Howard J."/>
            <person name="Volker M."/>
            <person name="Skinner B.M."/>
            <person name="Griffin D.K."/>
            <person name="Ye L."/>
            <person name="McLaren W.M."/>
            <person name="Flicek P."/>
            <person name="Quesada V."/>
            <person name="Velasco G."/>
            <person name="Lopez-Otin C."/>
            <person name="Puente X.S."/>
            <person name="Olender T."/>
            <person name="Lancet D."/>
            <person name="Smit A.F."/>
            <person name="Hubley R."/>
            <person name="Konkel M.K."/>
            <person name="Walker J.A."/>
            <person name="Batzer M.A."/>
            <person name="Gu W."/>
            <person name="Pollock D.D."/>
            <person name="Chen L."/>
            <person name="Cheng Z."/>
            <person name="Eichler E.E."/>
            <person name="Stapley J."/>
            <person name="Slate J."/>
            <person name="Ekblom R."/>
            <person name="Birkhead T."/>
            <person name="Burke T."/>
            <person name="Burt D."/>
            <person name="Scharff C."/>
            <person name="Adam I."/>
            <person name="Richard H."/>
            <person name="Sultan M."/>
            <person name="Soldatov A."/>
            <person name="Lehrach H."/>
            <person name="Edwards S.V."/>
            <person name="Yang S.P."/>
            <person name="Li X."/>
            <person name="Graves T."/>
            <person name="Fulton L."/>
            <person name="Nelson J."/>
            <person name="Chinwalla A."/>
            <person name="Hou S."/>
            <person name="Mardis E.R."/>
            <person name="Wilson R.K."/>
        </authorList>
    </citation>
    <scope>NUCLEOTIDE SEQUENCE [LARGE SCALE GENOMIC DNA]</scope>
</reference>
<dbReference type="AlphaFoldDB" id="A0A674GW79"/>
<dbReference type="InterPro" id="IPR042350">
    <property type="entry name" value="ATRAID"/>
</dbReference>
<protein>
    <submittedName>
        <fullName evidence="5">All-trans retinoic acid induced differentiation factor</fullName>
    </submittedName>
</protein>
<feature type="compositionally biased region" description="Basic residues" evidence="1">
    <location>
        <begin position="216"/>
        <end position="225"/>
    </location>
</feature>
<keyword evidence="6" id="KW-1185">Reference proteome</keyword>
<evidence type="ECO:0000313" key="6">
    <source>
        <dbReference type="Proteomes" id="UP000007754"/>
    </source>
</evidence>
<dbReference type="Ensembl" id="ENSTGUT00000038289.1">
    <property type="protein sequence ID" value="ENSTGUP00000026855.1"/>
    <property type="gene ID" value="ENSTGUG00000029336.1"/>
</dbReference>
<dbReference type="GeneTree" id="ENSGT00390000017252"/>
<evidence type="ECO:0000256" key="2">
    <source>
        <dbReference type="SAM" id="Phobius"/>
    </source>
</evidence>
<keyword evidence="2" id="KW-0472">Membrane</keyword>
<dbReference type="SUPFAM" id="SSF52058">
    <property type="entry name" value="L domain-like"/>
    <property type="match status" value="1"/>
</dbReference>
<evidence type="ECO:0000259" key="3">
    <source>
        <dbReference type="PROSITE" id="PS00022"/>
    </source>
</evidence>
<evidence type="ECO:0000256" key="1">
    <source>
        <dbReference type="SAM" id="MobiDB-lite"/>
    </source>
</evidence>
<dbReference type="Gene3D" id="3.80.10.10">
    <property type="entry name" value="Ribonuclease Inhibitor"/>
    <property type="match status" value="1"/>
</dbReference>
<keyword evidence="2" id="KW-1133">Transmembrane helix</keyword>
<feature type="compositionally biased region" description="Polar residues" evidence="1">
    <location>
        <begin position="151"/>
        <end position="172"/>
    </location>
</feature>
<feature type="compositionally biased region" description="Pro residues" evidence="1">
    <location>
        <begin position="101"/>
        <end position="112"/>
    </location>
</feature>
<dbReference type="InterPro" id="IPR032675">
    <property type="entry name" value="LRR_dom_sf"/>
</dbReference>
<feature type="transmembrane region" description="Helical" evidence="2">
    <location>
        <begin position="518"/>
        <end position="539"/>
    </location>
</feature>
<dbReference type="PROSITE" id="PS00022">
    <property type="entry name" value="EGF_1"/>
    <property type="match status" value="1"/>
</dbReference>
<feature type="region of interest" description="Disordered" evidence="1">
    <location>
        <begin position="1"/>
        <end position="71"/>
    </location>
</feature>
<dbReference type="Proteomes" id="UP000007754">
    <property type="component" value="Chromosome 3"/>
</dbReference>
<feature type="compositionally biased region" description="Basic residues" evidence="1">
    <location>
        <begin position="250"/>
        <end position="260"/>
    </location>
</feature>
<keyword evidence="2" id="KW-0812">Transmembrane</keyword>
<feature type="compositionally biased region" description="Low complexity" evidence="1">
    <location>
        <begin position="113"/>
        <end position="127"/>
    </location>
</feature>
<feature type="domain" description="EGF-like" evidence="3 4">
    <location>
        <begin position="501"/>
        <end position="512"/>
    </location>
</feature>
<name>A0A674GW79_TAEGU</name>
<accession>A0A674GW79</accession>
<dbReference type="PANTHER" id="PTHR15926">
    <property type="entry name" value="ALL-TRANS RETINOIC ACID-INDUCED DIFFERENTIATION FACTOR"/>
    <property type="match status" value="1"/>
</dbReference>
<reference evidence="5" key="3">
    <citation type="submission" date="2025-09" db="UniProtKB">
        <authorList>
            <consortium name="Ensembl"/>
        </authorList>
    </citation>
    <scope>IDENTIFICATION</scope>
</reference>
<evidence type="ECO:0000259" key="4">
    <source>
        <dbReference type="PROSITE" id="PS01186"/>
    </source>
</evidence>
<dbReference type="InterPro" id="IPR000742">
    <property type="entry name" value="EGF"/>
</dbReference>
<dbReference type="PANTHER" id="PTHR15926:SF1">
    <property type="entry name" value="ALL-TRANS RETINOIC ACID-INDUCED DIFFERENTIATION FACTOR"/>
    <property type="match status" value="1"/>
</dbReference>
<sequence>MARVQGHSPHSPMQTKHGRSHRVPSGHTTAPASWTALAQGSRAPQTPGAPEALLPPALLSPHPHHLPVTSPAGPVTALRACCPLAQTVPECAPQDSAAPGVPSPRVSPPPVPAALSLPPAVPRSSRSITPSCHPGIAGTPLRPPLCPEPSSRGSQRLYSPSPVSAVSLTQGSAPRPRCRQSPHPGSRPPGPRCPQSARSRRRAAAVTLPRRPRCDTHRRRRHHWPHVPPQPGRAGMTPRAGGAAPPPLPRGRRRRRHRGPRAGLPSRSPPHPRHRAVTAPRCPRCGGPSAVWVQRAPGPGRGGEGTGTELPPPARGSRRGSGMLGAGGAVGAFALLLPLLLPRAARGAAVCGLCPGPPRNGSIVARFCESRHDTESDGRCCRQRGPTPGQLLGLDLSNCSLHSVPPGLAEATTAMVLDLTENPLTALPSGSFLGFIHLQSLAVPLTLQCPGGRDAWQNVTVDRSSRLCQGQRNPCNSSVELAWPCPENSVCAPDGPGLIQCLCDSPFHGYKCLREGPFPMLLFGGILGTVTVSLSLLLWRTQRRKAKTP</sequence>
<feature type="region of interest" description="Disordered" evidence="1">
    <location>
        <begin position="92"/>
        <end position="320"/>
    </location>
</feature>
<feature type="compositionally biased region" description="Polar residues" evidence="1">
    <location>
        <begin position="26"/>
        <end position="44"/>
    </location>
</feature>
<dbReference type="PROSITE" id="PS01186">
    <property type="entry name" value="EGF_2"/>
    <property type="match status" value="1"/>
</dbReference>
<organism evidence="5 6">
    <name type="scientific">Taeniopygia guttata</name>
    <name type="common">Zebra finch</name>
    <name type="synonym">Poephila guttata</name>
    <dbReference type="NCBI Taxonomy" id="59729"/>
    <lineage>
        <taxon>Eukaryota</taxon>
        <taxon>Metazoa</taxon>
        <taxon>Chordata</taxon>
        <taxon>Craniata</taxon>
        <taxon>Vertebrata</taxon>
        <taxon>Euteleostomi</taxon>
        <taxon>Archelosauria</taxon>
        <taxon>Archosauria</taxon>
        <taxon>Dinosauria</taxon>
        <taxon>Saurischia</taxon>
        <taxon>Theropoda</taxon>
        <taxon>Coelurosauria</taxon>
        <taxon>Aves</taxon>
        <taxon>Neognathae</taxon>
        <taxon>Neoaves</taxon>
        <taxon>Telluraves</taxon>
        <taxon>Australaves</taxon>
        <taxon>Passeriformes</taxon>
        <taxon>Passeroidea</taxon>
        <taxon>Estrildidae</taxon>
        <taxon>Estrildinae</taxon>
        <taxon>Taeniopygia</taxon>
    </lineage>
</organism>
<reference evidence="5" key="2">
    <citation type="submission" date="2025-08" db="UniProtKB">
        <authorList>
            <consortium name="Ensembl"/>
        </authorList>
    </citation>
    <scope>IDENTIFICATION</scope>
</reference>
<feature type="compositionally biased region" description="Low complexity" evidence="1">
    <location>
        <begin position="48"/>
        <end position="61"/>
    </location>
</feature>
<feature type="compositionally biased region" description="Low complexity" evidence="1">
    <location>
        <begin position="232"/>
        <end position="243"/>
    </location>
</feature>
<dbReference type="GO" id="GO:0045669">
    <property type="term" value="P:positive regulation of osteoblast differentiation"/>
    <property type="evidence" value="ECO:0007669"/>
    <property type="project" value="TreeGrafter"/>
</dbReference>
<evidence type="ECO:0000313" key="5">
    <source>
        <dbReference type="Ensembl" id="ENSTGUP00000026855.1"/>
    </source>
</evidence>
<dbReference type="InParanoid" id="A0A674GW79"/>
<proteinExistence type="predicted"/>